<dbReference type="OrthoDB" id="5600252at2759"/>
<dbReference type="CDD" id="cd18791">
    <property type="entry name" value="SF2_C_RHA"/>
    <property type="match status" value="1"/>
</dbReference>
<feature type="region of interest" description="Disordered" evidence="3">
    <location>
        <begin position="1082"/>
        <end position="1107"/>
    </location>
</feature>
<protein>
    <submittedName>
        <fullName evidence="7">ATP-dependent RNA helicase DHX29</fullName>
    </submittedName>
</protein>
<dbReference type="PROSITE" id="PS51192">
    <property type="entry name" value="HELICASE_ATP_BIND_1"/>
    <property type="match status" value="1"/>
</dbReference>
<dbReference type="EMBL" id="LSSN01002506">
    <property type="protein sequence ID" value="OMJ15940.1"/>
    <property type="molecule type" value="Genomic_DNA"/>
</dbReference>
<dbReference type="Gene3D" id="3.40.50.300">
    <property type="entry name" value="P-loop containing nucleotide triphosphate hydrolases"/>
    <property type="match status" value="2"/>
</dbReference>
<feature type="region of interest" description="Disordered" evidence="3">
    <location>
        <begin position="152"/>
        <end position="210"/>
    </location>
</feature>
<dbReference type="Pfam" id="PF21010">
    <property type="entry name" value="HA2_C"/>
    <property type="match status" value="1"/>
</dbReference>
<dbReference type="SMART" id="SM00487">
    <property type="entry name" value="DEXDc"/>
    <property type="match status" value="1"/>
</dbReference>
<dbReference type="Gene3D" id="1.20.120.1080">
    <property type="match status" value="1"/>
</dbReference>
<dbReference type="GO" id="GO:0005524">
    <property type="term" value="F:ATP binding"/>
    <property type="evidence" value="ECO:0007669"/>
    <property type="project" value="UniProtKB-KW"/>
</dbReference>
<dbReference type="Pfam" id="PF00270">
    <property type="entry name" value="DEAD"/>
    <property type="match status" value="1"/>
</dbReference>
<sequence>MSSKKKSKKKSSAVSKIRVYSTTSTPSKSQRESENTTTEPDIIEKSLASIDTTKNLSDSTIPTEKNSETKTIPSLDPLPAYPIVSKPLEKNSIIKYLKDVIRLSELDFQKHLLKEESFSSLKPSQLIINLNFIDQCCDEVINNPISESAIKNSAEPKKVANNDKTVSQHPPPNTSTALSHNSHKSAKASNKKHPKNSKNASIQNNQPQNVSKNLIQNSLRLEKITLQPIDEFITYTSKWIPTNNDIVSVLTDSVFKKAKKNAKPITLDPLESEISDDNPSLMSAIYSYKLVRTELLDQFLTKENKKNRFIDYLSTLKKEFNNYAKKVNFYNSDMLFDPKRSSRFLDGFTKLYAYKNSNDIESINNDLSKLDILEQEKTQPLSESSTSNIDSISSPAEIQHPNNSIDVGDNLDHNNDQNADFEFQDLFNVDSDLGSKSIDENLFDGLTLLDYKDPKNAVIKSTQILKELLNNFSKDYEVKLLKDNDYSGAGVKCKLSISWNKSKSSIKIKELVNKSEFSNLVEFMYKSENQIDDLNIEVAAVWSLPEYVVGMTTQDVEQYLKTLALYSISPRKNTWSRLPSHLFELCENWLNQNILKTENELNSKLQSDAEALSVVIQPLIEQNKNDDLSDGNQKVDISVDVNNHLTSSYTASNVDNTIPENANNSTKKNINIQNSKKNKSDMRMRWKWEHVENNRLNNAEYQSTIKPVTDDLPATKNFKSISDVFLSDEEKSRVFVIEGDTGCGKSTQIPQIILKLLLNSPSYDGGLIVCTQPRRLSAVSISKRVGLELGEPSNVEVGGKNSLVGYHIGLEPKVSDSNIILFCTTGILIQRLASNPHLEGISIIIIDEVQERTVETDFLLVVLRKMLRQRNDLKVILMSATIDTSTFSKYFDNCPIIKIPGRTFPVDSYYLEDIVAETSYVIDVESEYAINQNYNTGSYLKIGKTNNAKYDSSILLDENDMSFNTGEQFSKLSIVNDLDLANSKSDPNGSDKYSQAFKTISLINQNKVNLELIIHLLKYILLNEEKMSTGVPSINIPDQGSILVFLPGIKDINNLASMIESDYDLDIFLPIKLHSALYTTKQSQSDSSGPGLSAKNQLDPFKPAPPGKKKIVISTNIAETGITIPDVTIVIDCGRSKQMKYDSRRQISIMEEQFISRASSKQRRGRAGRVQYGVCFCLYTNNQYERFPEFDTPELTRFPLHNLCLKIKNQFPEEDLFDFFESAVNPPPKKSVENAIYSLVGAGALKVHDPAKKISQKDNADKNASTDLDKTSFESETPVSLNMTLTPLGKQISKFPVDLHIAKMLLYGVIFGCLDPILTIAAALMQSKSVFIQTNGENQEVKAAQSIYKYGISLEHPSFVLSKSLPEGSAKPKLASFKDLSDTRSHLSDFVCIVKAYNEWRYFSSIKYSTRRDIVNFAKKRFLNLEVFESIEDTKEQYYRLLIDNQMIESLAGNNSSYRKSNNRDLKSYQPQVYGYKSGHVRFDASLKENRNSENIAIFNAALITGLEYILLPKVKPEAGSYNQSQVLFTNPVPSSMVLGNNIVLSAKNKLNAINMLNAKSSVKYQPEQEAFSVDFGNIQLSSMIHPSSINYKVFVSDNGNSTNSKLSARSNNNQSHVQAKRPVPETNLQFYSKGFCLVAQSMRKTNNISFIINSCVVPFSFILLILPYIVNIESPKYMISSVENSAVLIKSPMRSIATISILKKQLIDIWKNSMLENSNNKNNFGKGQIYSDINVDLEKKKSDEEWIDLVCKILTAEFEHSFKSE</sequence>
<feature type="compositionally biased region" description="Polar residues" evidence="3">
    <location>
        <begin position="49"/>
        <end position="72"/>
    </location>
</feature>
<dbReference type="InterPro" id="IPR007502">
    <property type="entry name" value="Helicase-assoc_dom"/>
</dbReference>
<dbReference type="SUPFAM" id="SSF52540">
    <property type="entry name" value="P-loop containing nucleoside triphosphate hydrolases"/>
    <property type="match status" value="1"/>
</dbReference>
<dbReference type="PANTHER" id="PTHR18934:SF145">
    <property type="entry name" value="ATP-DEPENDENT RNA HELICASE DHX57-RELATED"/>
    <property type="match status" value="1"/>
</dbReference>
<evidence type="ECO:0000313" key="8">
    <source>
        <dbReference type="Proteomes" id="UP000187283"/>
    </source>
</evidence>
<name>A0A1R1XMV6_9FUNG</name>
<dbReference type="GO" id="GO:0003723">
    <property type="term" value="F:RNA binding"/>
    <property type="evidence" value="ECO:0007669"/>
    <property type="project" value="TreeGrafter"/>
</dbReference>
<feature type="region of interest" description="Disordered" evidence="3">
    <location>
        <begin position="1"/>
        <end position="76"/>
    </location>
</feature>
<feature type="transmembrane region" description="Helical" evidence="4">
    <location>
        <begin position="1651"/>
        <end position="1671"/>
    </location>
</feature>
<feature type="region of interest" description="Disordered" evidence="3">
    <location>
        <begin position="378"/>
        <end position="411"/>
    </location>
</feature>
<dbReference type="SMART" id="SM00847">
    <property type="entry name" value="HA2"/>
    <property type="match status" value="1"/>
</dbReference>
<evidence type="ECO:0000256" key="3">
    <source>
        <dbReference type="SAM" id="MobiDB-lite"/>
    </source>
</evidence>
<keyword evidence="4" id="KW-1133">Transmembrane helix</keyword>
<keyword evidence="4" id="KW-0812">Transmembrane</keyword>
<dbReference type="GO" id="GO:0004386">
    <property type="term" value="F:helicase activity"/>
    <property type="evidence" value="ECO:0007669"/>
    <property type="project" value="UniProtKB-KW"/>
</dbReference>
<keyword evidence="7" id="KW-0378">Hydrolase</keyword>
<dbReference type="InterPro" id="IPR014001">
    <property type="entry name" value="Helicase_ATP-bd"/>
</dbReference>
<keyword evidence="2" id="KW-0067">ATP-binding</keyword>
<evidence type="ECO:0000256" key="4">
    <source>
        <dbReference type="SAM" id="Phobius"/>
    </source>
</evidence>
<gene>
    <name evidence="7" type="ORF">AYI70_g6922</name>
</gene>
<dbReference type="PANTHER" id="PTHR18934">
    <property type="entry name" value="ATP-DEPENDENT RNA HELICASE"/>
    <property type="match status" value="1"/>
</dbReference>
<dbReference type="SMART" id="SM00490">
    <property type="entry name" value="HELICc"/>
    <property type="match status" value="1"/>
</dbReference>
<dbReference type="CDD" id="cd17917">
    <property type="entry name" value="DEXHc_RHA-like"/>
    <property type="match status" value="1"/>
</dbReference>
<keyword evidence="1" id="KW-0547">Nucleotide-binding</keyword>
<feature type="domain" description="Helicase C-terminal" evidence="6">
    <location>
        <begin position="1015"/>
        <end position="1211"/>
    </location>
</feature>
<feature type="compositionally biased region" description="Low complexity" evidence="3">
    <location>
        <begin position="382"/>
        <end position="394"/>
    </location>
</feature>
<dbReference type="STRING" id="133412.A0A1R1XMV6"/>
<dbReference type="Proteomes" id="UP000187283">
    <property type="component" value="Unassembled WGS sequence"/>
</dbReference>
<dbReference type="PROSITE" id="PS51194">
    <property type="entry name" value="HELICASE_CTER"/>
    <property type="match status" value="1"/>
</dbReference>
<evidence type="ECO:0000256" key="2">
    <source>
        <dbReference type="ARBA" id="ARBA00022840"/>
    </source>
</evidence>
<keyword evidence="7" id="KW-0347">Helicase</keyword>
<keyword evidence="8" id="KW-1185">Reference proteome</keyword>
<reference evidence="7 8" key="1">
    <citation type="submission" date="2017-01" db="EMBL/GenBank/DDBJ databases">
        <authorList>
            <person name="Mah S.A."/>
            <person name="Swanson W.J."/>
            <person name="Moy G.W."/>
            <person name="Vacquier V.D."/>
        </authorList>
    </citation>
    <scope>NUCLEOTIDE SEQUENCE [LARGE SCALE GENOMIC DNA]</scope>
    <source>
        <strain evidence="7 8">GSMNP</strain>
    </source>
</reference>
<dbReference type="Pfam" id="PF00271">
    <property type="entry name" value="Helicase_C"/>
    <property type="match status" value="1"/>
</dbReference>
<feature type="compositionally biased region" description="Basic residues" evidence="3">
    <location>
        <begin position="1"/>
        <end position="11"/>
    </location>
</feature>
<feature type="compositionally biased region" description="Polar residues" evidence="3">
    <location>
        <begin position="162"/>
        <end position="178"/>
    </location>
</feature>
<dbReference type="InterPro" id="IPR027417">
    <property type="entry name" value="P-loop_NTPase"/>
</dbReference>
<dbReference type="InterPro" id="IPR001650">
    <property type="entry name" value="Helicase_C-like"/>
</dbReference>
<feature type="domain" description="Helicase ATP-binding" evidence="5">
    <location>
        <begin position="726"/>
        <end position="900"/>
    </location>
</feature>
<evidence type="ECO:0000259" key="6">
    <source>
        <dbReference type="PROSITE" id="PS51194"/>
    </source>
</evidence>
<evidence type="ECO:0000256" key="1">
    <source>
        <dbReference type="ARBA" id="ARBA00022741"/>
    </source>
</evidence>
<feature type="compositionally biased region" description="Basic residues" evidence="3">
    <location>
        <begin position="181"/>
        <end position="196"/>
    </location>
</feature>
<comment type="caution">
    <text evidence="7">The sequence shown here is derived from an EMBL/GenBank/DDBJ whole genome shotgun (WGS) entry which is preliminary data.</text>
</comment>
<keyword evidence="4" id="KW-0472">Membrane</keyword>
<evidence type="ECO:0000313" key="7">
    <source>
        <dbReference type="EMBL" id="OMJ15940.1"/>
    </source>
</evidence>
<organism evidence="7 8">
    <name type="scientific">Smittium culicis</name>
    <dbReference type="NCBI Taxonomy" id="133412"/>
    <lineage>
        <taxon>Eukaryota</taxon>
        <taxon>Fungi</taxon>
        <taxon>Fungi incertae sedis</taxon>
        <taxon>Zoopagomycota</taxon>
        <taxon>Kickxellomycotina</taxon>
        <taxon>Harpellomycetes</taxon>
        <taxon>Harpellales</taxon>
        <taxon>Legeriomycetaceae</taxon>
        <taxon>Smittium</taxon>
    </lineage>
</organism>
<evidence type="ECO:0000259" key="5">
    <source>
        <dbReference type="PROSITE" id="PS51192"/>
    </source>
</evidence>
<feature type="compositionally biased region" description="Polar residues" evidence="3">
    <location>
        <begin position="1082"/>
        <end position="1096"/>
    </location>
</feature>
<dbReference type="InterPro" id="IPR011545">
    <property type="entry name" value="DEAD/DEAH_box_helicase_dom"/>
</dbReference>
<accession>A0A1R1XMV6</accession>
<proteinExistence type="predicted"/>